<dbReference type="EMBL" id="KE525327">
    <property type="protein sequence ID" value="KFB47120.1"/>
    <property type="molecule type" value="Genomic_DNA"/>
</dbReference>
<dbReference type="Proteomes" id="UP000030765">
    <property type="component" value="Unassembled WGS sequence"/>
</dbReference>
<organism evidence="2">
    <name type="scientific">Anopheles sinensis</name>
    <name type="common">Mosquito</name>
    <dbReference type="NCBI Taxonomy" id="74873"/>
    <lineage>
        <taxon>Eukaryota</taxon>
        <taxon>Metazoa</taxon>
        <taxon>Ecdysozoa</taxon>
        <taxon>Arthropoda</taxon>
        <taxon>Hexapoda</taxon>
        <taxon>Insecta</taxon>
        <taxon>Pterygota</taxon>
        <taxon>Neoptera</taxon>
        <taxon>Endopterygota</taxon>
        <taxon>Diptera</taxon>
        <taxon>Nematocera</taxon>
        <taxon>Culicoidea</taxon>
        <taxon>Culicidae</taxon>
        <taxon>Anophelinae</taxon>
        <taxon>Anopheles</taxon>
    </lineage>
</organism>
<feature type="compositionally biased region" description="Polar residues" evidence="1">
    <location>
        <begin position="20"/>
        <end position="36"/>
    </location>
</feature>
<dbReference type="VEuPathDB" id="VectorBase:ASIC015169"/>
<dbReference type="EMBL" id="ATLV01022048">
    <property type="status" value="NOT_ANNOTATED_CDS"/>
    <property type="molecule type" value="Genomic_DNA"/>
</dbReference>
<proteinExistence type="predicted"/>
<feature type="compositionally biased region" description="Basic and acidic residues" evidence="1">
    <location>
        <begin position="7"/>
        <end position="16"/>
    </location>
</feature>
<gene>
    <name evidence="2" type="ORF">ZHAS_00015169</name>
</gene>
<feature type="region of interest" description="Disordered" evidence="1">
    <location>
        <begin position="1"/>
        <end position="68"/>
    </location>
</feature>
<name>A0A084WA76_ANOSI</name>
<dbReference type="AlphaFoldDB" id="A0A084WA76"/>
<evidence type="ECO:0000313" key="3">
    <source>
        <dbReference type="EnsemblMetazoa" id="ASIC015169-PA"/>
    </source>
</evidence>
<sequence length="68" mass="7557">MPASENSKARKEDKKGYRGQSESKSTLTRVVRQSSHMARIDEMDRSTKKTENCIGQGMQEPKAGQVSA</sequence>
<accession>A0A084WA76</accession>
<reference evidence="2 4" key="1">
    <citation type="journal article" date="2014" name="BMC Genomics">
        <title>Genome sequence of Anopheles sinensis provides insight into genetics basis of mosquito competence for malaria parasites.</title>
        <authorList>
            <person name="Zhou D."/>
            <person name="Zhang D."/>
            <person name="Ding G."/>
            <person name="Shi L."/>
            <person name="Hou Q."/>
            <person name="Ye Y."/>
            <person name="Xu Y."/>
            <person name="Zhou H."/>
            <person name="Xiong C."/>
            <person name="Li S."/>
            <person name="Yu J."/>
            <person name="Hong S."/>
            <person name="Yu X."/>
            <person name="Zou P."/>
            <person name="Chen C."/>
            <person name="Chang X."/>
            <person name="Wang W."/>
            <person name="Lv Y."/>
            <person name="Sun Y."/>
            <person name="Ma L."/>
            <person name="Shen B."/>
            <person name="Zhu C."/>
        </authorList>
    </citation>
    <scope>NUCLEOTIDE SEQUENCE [LARGE SCALE GENOMIC DNA]</scope>
</reference>
<evidence type="ECO:0000313" key="4">
    <source>
        <dbReference type="Proteomes" id="UP000030765"/>
    </source>
</evidence>
<reference evidence="3" key="2">
    <citation type="submission" date="2020-05" db="UniProtKB">
        <authorList>
            <consortium name="EnsemblMetazoa"/>
        </authorList>
    </citation>
    <scope>IDENTIFICATION</scope>
</reference>
<keyword evidence="4" id="KW-1185">Reference proteome</keyword>
<protein>
    <submittedName>
        <fullName evidence="2 3">Uncharacterized protein</fullName>
    </submittedName>
</protein>
<feature type="compositionally biased region" description="Basic and acidic residues" evidence="1">
    <location>
        <begin position="38"/>
        <end position="51"/>
    </location>
</feature>
<evidence type="ECO:0000256" key="1">
    <source>
        <dbReference type="SAM" id="MobiDB-lite"/>
    </source>
</evidence>
<dbReference type="EnsemblMetazoa" id="ASIC015169-RA">
    <property type="protein sequence ID" value="ASIC015169-PA"/>
    <property type="gene ID" value="ASIC015169"/>
</dbReference>
<evidence type="ECO:0000313" key="2">
    <source>
        <dbReference type="EMBL" id="KFB47120.1"/>
    </source>
</evidence>